<reference evidence="2 3" key="1">
    <citation type="journal article" date="2024" name="Int. J. Syst. Evol. Microbiol.">
        <title>Paenibacillus hexagrammi sp. nov., a novel bacterium isolated from the gut content of Hexagrammos agrammus.</title>
        <authorList>
            <person name="Jung H.K."/>
            <person name="Kim D.G."/>
            <person name="Zin H."/>
            <person name="Park J."/>
            <person name="Jung H."/>
            <person name="Kim Y.O."/>
            <person name="Kong H.J."/>
            <person name="Kim J.W."/>
            <person name="Kim Y.S."/>
        </authorList>
    </citation>
    <scope>NUCLEOTIDE SEQUENCE [LARGE SCALE GENOMIC DNA]</scope>
    <source>
        <strain evidence="2 3">YPD9-1</strain>
    </source>
</reference>
<sequence>MSVPSKFDHQEWDNLTEQFGVTEGSLPTKAQWLPVSHLLTASSCSEYVASLTRELSYPSSIHTASMFAKRYAFLSVVPSLYSMSVYNKEWHTALEDTFLVPSKDGKGHWLAGLHVTKSQVSSLPEDQRERNRDQVLKRLFADQISVLWRTLAEASQTPISILWENAAVRLYSLYEHKIHAALDCEGRKRAADDFQYIVTHAPAELFGESYNPFARFYRFTGEGDHSSKYRTRTTCCFYFQVSAVNEYCQACPKLKRQRRGT</sequence>
<name>A0ABY3SQX0_9BACL</name>
<dbReference type="Pfam" id="PF06276">
    <property type="entry name" value="FhuF"/>
    <property type="match status" value="1"/>
</dbReference>
<feature type="domain" description="Aerobactin siderophore biosynthesis IucA/IucC-like C-terminal" evidence="1">
    <location>
        <begin position="65"/>
        <end position="177"/>
    </location>
</feature>
<dbReference type="Proteomes" id="UP001649230">
    <property type="component" value="Chromosome"/>
</dbReference>
<evidence type="ECO:0000313" key="2">
    <source>
        <dbReference type="EMBL" id="UJF36079.1"/>
    </source>
</evidence>
<evidence type="ECO:0000259" key="1">
    <source>
        <dbReference type="Pfam" id="PF06276"/>
    </source>
</evidence>
<accession>A0ABY3SQX0</accession>
<organism evidence="2 3">
    <name type="scientific">Paenibacillus hexagrammi</name>
    <dbReference type="NCBI Taxonomy" id="2908839"/>
    <lineage>
        <taxon>Bacteria</taxon>
        <taxon>Bacillati</taxon>
        <taxon>Bacillota</taxon>
        <taxon>Bacilli</taxon>
        <taxon>Bacillales</taxon>
        <taxon>Paenibacillaceae</taxon>
        <taxon>Paenibacillus</taxon>
    </lineage>
</organism>
<dbReference type="EMBL" id="CP090978">
    <property type="protein sequence ID" value="UJF36079.1"/>
    <property type="molecule type" value="Genomic_DNA"/>
</dbReference>
<proteinExistence type="predicted"/>
<keyword evidence="3" id="KW-1185">Reference proteome</keyword>
<dbReference type="RefSeq" id="WP_235122634.1">
    <property type="nucleotide sequence ID" value="NZ_CP090978.1"/>
</dbReference>
<protein>
    <submittedName>
        <fullName evidence="2">(2Fe-2S)-binding protein</fullName>
    </submittedName>
</protein>
<dbReference type="InterPro" id="IPR022770">
    <property type="entry name" value="IucA/IucC-like_C"/>
</dbReference>
<evidence type="ECO:0000313" key="3">
    <source>
        <dbReference type="Proteomes" id="UP001649230"/>
    </source>
</evidence>
<gene>
    <name evidence="2" type="ORF">L0M14_13990</name>
</gene>